<keyword evidence="6" id="KW-1185">Reference proteome</keyword>
<evidence type="ECO:0000256" key="1">
    <source>
        <dbReference type="ARBA" id="ARBA00022884"/>
    </source>
</evidence>
<dbReference type="PROSITE" id="PS50102">
    <property type="entry name" value="RRM"/>
    <property type="match status" value="1"/>
</dbReference>
<reference evidence="5" key="2">
    <citation type="submission" date="2021-05" db="EMBL/GenBank/DDBJ databases">
        <authorList>
            <person name="Pain A."/>
        </authorList>
    </citation>
    <scope>NUCLEOTIDE SEQUENCE</scope>
    <source>
        <strain evidence="5">1802A</strain>
    </source>
</reference>
<feature type="transmembrane region" description="Helical" evidence="3">
    <location>
        <begin position="16"/>
        <end position="38"/>
    </location>
</feature>
<sequence length="244" mass="27885">MDPVAIKKREGFQRQFLCLLLYKLILNPFNVGIFIALSPPILHRLQSVLILHLQDYCGFHQGMNIVDILFQIFICLFMRKNQMRRSKSALNASIDAAKIYCCFSSNIIYVLLAFAREIHIYMSLHISLFWMIRVYNIVHSLCMTVKMADGSQSLIPRIYVAPISPNVTQNHIREIMGHFGNIDTVEFSSLQTDKGIVGIANIVYDSQESVQSAIKHMDKGEIDGMRIRVTLSEPTVNDLPTMKF</sequence>
<dbReference type="GO" id="GO:0061574">
    <property type="term" value="C:ASAP complex"/>
    <property type="evidence" value="ECO:0007669"/>
    <property type="project" value="TreeGrafter"/>
</dbReference>
<dbReference type="AlphaFoldDB" id="A0AAD9LFG6"/>
<evidence type="ECO:0000313" key="5">
    <source>
        <dbReference type="EMBL" id="KAK1933429.1"/>
    </source>
</evidence>
<name>A0AAD9LFG6_BABDI</name>
<dbReference type="GO" id="GO:0000398">
    <property type="term" value="P:mRNA splicing, via spliceosome"/>
    <property type="evidence" value="ECO:0007669"/>
    <property type="project" value="TreeGrafter"/>
</dbReference>
<protein>
    <recommendedName>
        <fullName evidence="4">RRM domain-containing protein</fullName>
    </recommendedName>
</protein>
<feature type="transmembrane region" description="Helical" evidence="3">
    <location>
        <begin position="89"/>
        <end position="112"/>
    </location>
</feature>
<dbReference type="GO" id="GO:0003723">
    <property type="term" value="F:RNA binding"/>
    <property type="evidence" value="ECO:0007669"/>
    <property type="project" value="UniProtKB-UniRule"/>
</dbReference>
<keyword evidence="3" id="KW-0472">Membrane</keyword>
<gene>
    <name evidence="5" type="ORF">X943_003616</name>
</gene>
<evidence type="ECO:0000256" key="3">
    <source>
        <dbReference type="SAM" id="Phobius"/>
    </source>
</evidence>
<feature type="transmembrane region" description="Helical" evidence="3">
    <location>
        <begin position="58"/>
        <end position="77"/>
    </location>
</feature>
<evidence type="ECO:0000259" key="4">
    <source>
        <dbReference type="PROSITE" id="PS50102"/>
    </source>
</evidence>
<dbReference type="Pfam" id="PF00076">
    <property type="entry name" value="RRM_1"/>
    <property type="match status" value="1"/>
</dbReference>
<dbReference type="EMBL" id="JAHBMH010000073">
    <property type="protein sequence ID" value="KAK1933429.1"/>
    <property type="molecule type" value="Genomic_DNA"/>
</dbReference>
<reference evidence="5" key="1">
    <citation type="journal article" date="2014" name="Nucleic Acids Res.">
        <title>The evolutionary dynamics of variant antigen genes in Babesia reveal a history of genomic innovation underlying host-parasite interaction.</title>
        <authorList>
            <person name="Jackson A.P."/>
            <person name="Otto T.D."/>
            <person name="Darby A."/>
            <person name="Ramaprasad A."/>
            <person name="Xia D."/>
            <person name="Echaide I.E."/>
            <person name="Farber M."/>
            <person name="Gahlot S."/>
            <person name="Gamble J."/>
            <person name="Gupta D."/>
            <person name="Gupta Y."/>
            <person name="Jackson L."/>
            <person name="Malandrin L."/>
            <person name="Malas T.B."/>
            <person name="Moussa E."/>
            <person name="Nair M."/>
            <person name="Reid A.J."/>
            <person name="Sanders M."/>
            <person name="Sharma J."/>
            <person name="Tracey A."/>
            <person name="Quail M.A."/>
            <person name="Weir W."/>
            <person name="Wastling J.M."/>
            <person name="Hall N."/>
            <person name="Willadsen P."/>
            <person name="Lingelbach K."/>
            <person name="Shiels B."/>
            <person name="Tait A."/>
            <person name="Berriman M."/>
            <person name="Allred D.R."/>
            <person name="Pain A."/>
        </authorList>
    </citation>
    <scope>NUCLEOTIDE SEQUENCE</scope>
    <source>
        <strain evidence="5">1802A</strain>
    </source>
</reference>
<comment type="caution">
    <text evidence="5">The sequence shown here is derived from an EMBL/GenBank/DDBJ whole genome shotgun (WGS) entry which is preliminary data.</text>
</comment>
<evidence type="ECO:0000313" key="6">
    <source>
        <dbReference type="Proteomes" id="UP001195914"/>
    </source>
</evidence>
<evidence type="ECO:0000256" key="2">
    <source>
        <dbReference type="PROSITE-ProRule" id="PRU00176"/>
    </source>
</evidence>
<dbReference type="Gene3D" id="3.30.70.330">
    <property type="match status" value="1"/>
</dbReference>
<proteinExistence type="predicted"/>
<organism evidence="5 6">
    <name type="scientific">Babesia divergens</name>
    <dbReference type="NCBI Taxonomy" id="32595"/>
    <lineage>
        <taxon>Eukaryota</taxon>
        <taxon>Sar</taxon>
        <taxon>Alveolata</taxon>
        <taxon>Apicomplexa</taxon>
        <taxon>Aconoidasida</taxon>
        <taxon>Piroplasmida</taxon>
        <taxon>Babesiidae</taxon>
        <taxon>Babesia</taxon>
    </lineage>
</organism>
<keyword evidence="1 2" id="KW-0694">RNA-binding</keyword>
<dbReference type="Proteomes" id="UP001195914">
    <property type="component" value="Unassembled WGS sequence"/>
</dbReference>
<dbReference type="InterPro" id="IPR035979">
    <property type="entry name" value="RBD_domain_sf"/>
</dbReference>
<dbReference type="GO" id="GO:0005737">
    <property type="term" value="C:cytoplasm"/>
    <property type="evidence" value="ECO:0007669"/>
    <property type="project" value="TreeGrafter"/>
</dbReference>
<feature type="domain" description="RRM" evidence="4">
    <location>
        <begin position="156"/>
        <end position="234"/>
    </location>
</feature>
<accession>A0AAD9LFG6</accession>
<keyword evidence="3" id="KW-1133">Transmembrane helix</keyword>
<dbReference type="PANTHER" id="PTHR15481">
    <property type="entry name" value="RIBONUCLEIC ACID BINDING PROTEIN S1"/>
    <property type="match status" value="1"/>
</dbReference>
<dbReference type="SUPFAM" id="SSF54928">
    <property type="entry name" value="RNA-binding domain, RBD"/>
    <property type="match status" value="1"/>
</dbReference>
<dbReference type="PANTHER" id="PTHR15481:SF0">
    <property type="entry name" value="LD23870P-RELATED"/>
    <property type="match status" value="1"/>
</dbReference>
<dbReference type="GO" id="GO:0005654">
    <property type="term" value="C:nucleoplasm"/>
    <property type="evidence" value="ECO:0007669"/>
    <property type="project" value="TreeGrafter"/>
</dbReference>
<dbReference type="SMART" id="SM00360">
    <property type="entry name" value="RRM"/>
    <property type="match status" value="1"/>
</dbReference>
<keyword evidence="3" id="KW-0812">Transmembrane</keyword>
<dbReference type="InterPro" id="IPR000504">
    <property type="entry name" value="RRM_dom"/>
</dbReference>
<dbReference type="InterPro" id="IPR012677">
    <property type="entry name" value="Nucleotide-bd_a/b_plait_sf"/>
</dbReference>